<dbReference type="RefSeq" id="WP_012031396.1">
    <property type="nucleotide sequence ID" value="NC_009446.1"/>
</dbReference>
<accession>A5EXQ6</accession>
<protein>
    <recommendedName>
        <fullName evidence="3">CheW-like domain-containing protein</fullName>
    </recommendedName>
</protein>
<dbReference type="AlphaFoldDB" id="A5EXQ6"/>
<evidence type="ECO:0000313" key="2">
    <source>
        <dbReference type="Proteomes" id="UP000000248"/>
    </source>
</evidence>
<organism evidence="1 2">
    <name type="scientific">Dichelobacter nodosus (strain VCS1703A)</name>
    <dbReference type="NCBI Taxonomy" id="246195"/>
    <lineage>
        <taxon>Bacteria</taxon>
        <taxon>Pseudomonadati</taxon>
        <taxon>Pseudomonadota</taxon>
        <taxon>Gammaproteobacteria</taxon>
        <taxon>Cardiobacteriales</taxon>
        <taxon>Cardiobacteriaceae</taxon>
        <taxon>Dichelobacter</taxon>
    </lineage>
</organism>
<dbReference type="Proteomes" id="UP000000248">
    <property type="component" value="Chromosome"/>
</dbReference>
<dbReference type="OrthoDB" id="7063944at2"/>
<dbReference type="HOGENOM" id="CLU_1765106_0_0_6"/>
<sequence>MADIDVVLIPSGGAELLIFPQTLVSRVFPYAPPLSSETETQFVVGSMLVNNEKMPVVDFIFTPRTEPYEGNQRIVLVSTISSDVGFLRYSIVSYGEPITQTINESGLVTKQIGGHRFIAQYVNIIGYEQTPAVILDLPKFESELKMK</sequence>
<evidence type="ECO:0000313" key="1">
    <source>
        <dbReference type="EMBL" id="ABQ14312.1"/>
    </source>
</evidence>
<reference evidence="1 2" key="1">
    <citation type="journal article" date="2007" name="Nat. Biotechnol.">
        <title>Genome sequence and identification of candidate vaccine antigens from the animal pathogen Dichelobacter nodosus.</title>
        <authorList>
            <person name="Myers G.S."/>
            <person name="Parker D."/>
            <person name="Al-Hasani K."/>
            <person name="Kennan R.M."/>
            <person name="Seemann T."/>
            <person name="Ren Q."/>
            <person name="Badger J.H."/>
            <person name="Selengut J.D."/>
            <person name="Deboy R.T."/>
            <person name="Tettelin H."/>
            <person name="Boyce J.D."/>
            <person name="McCarl V.P."/>
            <person name="Han X."/>
            <person name="Nelson W.C."/>
            <person name="Madupu R."/>
            <person name="Mohamoud Y."/>
            <person name="Holley T."/>
            <person name="Fedorova N."/>
            <person name="Khouri H."/>
            <person name="Bottomley S.P."/>
            <person name="Whittington R.J."/>
            <person name="Adler B."/>
            <person name="Songer J.G."/>
            <person name="Rood J.I."/>
            <person name="Paulsen I.T."/>
        </authorList>
    </citation>
    <scope>NUCLEOTIDE SEQUENCE [LARGE SCALE GENOMIC DNA]</scope>
    <source>
        <strain evidence="1 2">VCS1703A</strain>
    </source>
</reference>
<dbReference type="EMBL" id="CP000513">
    <property type="protein sequence ID" value="ABQ14312.1"/>
    <property type="molecule type" value="Genomic_DNA"/>
</dbReference>
<dbReference type="KEGG" id="dno:DNO_1092"/>
<proteinExistence type="predicted"/>
<name>A5EXQ6_DICNV</name>
<dbReference type="STRING" id="246195.DNO_1092"/>
<evidence type="ECO:0008006" key="3">
    <source>
        <dbReference type="Google" id="ProtNLM"/>
    </source>
</evidence>
<gene>
    <name evidence="1" type="ordered locus">DNO_1092</name>
</gene>
<keyword evidence="2" id="KW-1185">Reference proteome</keyword>